<dbReference type="Gene3D" id="2.60.120.10">
    <property type="entry name" value="Jelly Rolls"/>
    <property type="match status" value="1"/>
</dbReference>
<dbReference type="Pfam" id="PF00027">
    <property type="entry name" value="cNMP_binding"/>
    <property type="match status" value="1"/>
</dbReference>
<accession>A0ABX8AIC6</accession>
<evidence type="ECO:0000259" key="4">
    <source>
        <dbReference type="PROSITE" id="PS50042"/>
    </source>
</evidence>
<dbReference type="InterPro" id="IPR018490">
    <property type="entry name" value="cNMP-bd_dom_sf"/>
</dbReference>
<evidence type="ECO:0000259" key="5">
    <source>
        <dbReference type="PROSITE" id="PS51063"/>
    </source>
</evidence>
<dbReference type="InterPro" id="IPR012318">
    <property type="entry name" value="HTH_CRP"/>
</dbReference>
<sequence>MIRKLSEHSRLTARDVAELRKLPMMTRVLDPDDDIVRQGDRPTSSALVLEGLVARYHLLPDGRRQYLSYHLAGDLPDTQALFVDRMDHAVCAIGPAVVGLIPHAALFAAFERRSSLAGAVWRETLIDAAIFREAITNNSSRGPTARMAHLFCELVYRSKAAKLTTSHDCSAPIGLRQLGETLGLSLATVNRSLAELRANGTADLQNGRITIRDWKTLSDIGQFQPTYLHLRKPLDP</sequence>
<organism evidence="6 7">
    <name type="scientific">Tardiphaga alba</name>
    <dbReference type="NCBI Taxonomy" id="340268"/>
    <lineage>
        <taxon>Bacteria</taxon>
        <taxon>Pseudomonadati</taxon>
        <taxon>Pseudomonadota</taxon>
        <taxon>Alphaproteobacteria</taxon>
        <taxon>Hyphomicrobiales</taxon>
        <taxon>Nitrobacteraceae</taxon>
        <taxon>Tardiphaga</taxon>
    </lineage>
</organism>
<keyword evidence="1" id="KW-0805">Transcription regulation</keyword>
<feature type="domain" description="HTH crp-type" evidence="5">
    <location>
        <begin position="141"/>
        <end position="215"/>
    </location>
</feature>
<evidence type="ECO:0000256" key="3">
    <source>
        <dbReference type="ARBA" id="ARBA00023163"/>
    </source>
</evidence>
<dbReference type="SUPFAM" id="SSF46785">
    <property type="entry name" value="Winged helix' DNA-binding domain"/>
    <property type="match status" value="1"/>
</dbReference>
<dbReference type="InterPro" id="IPR000595">
    <property type="entry name" value="cNMP-bd_dom"/>
</dbReference>
<feature type="domain" description="Cyclic nucleotide-binding" evidence="4">
    <location>
        <begin position="1"/>
        <end position="85"/>
    </location>
</feature>
<dbReference type="RefSeq" id="WP_211910826.1">
    <property type="nucleotide sequence ID" value="NZ_CP036498.1"/>
</dbReference>
<dbReference type="EMBL" id="CP036498">
    <property type="protein sequence ID" value="QUS42090.1"/>
    <property type="molecule type" value="Genomic_DNA"/>
</dbReference>
<dbReference type="CDD" id="cd00038">
    <property type="entry name" value="CAP_ED"/>
    <property type="match status" value="1"/>
</dbReference>
<protein>
    <submittedName>
        <fullName evidence="6">Crp/Fnr family transcriptional regulator</fullName>
    </submittedName>
</protein>
<keyword evidence="3" id="KW-0804">Transcription</keyword>
<evidence type="ECO:0000313" key="6">
    <source>
        <dbReference type="EMBL" id="QUS42090.1"/>
    </source>
</evidence>
<dbReference type="Pfam" id="PF13545">
    <property type="entry name" value="HTH_Crp_2"/>
    <property type="match status" value="1"/>
</dbReference>
<reference evidence="6 7" key="1">
    <citation type="submission" date="2019-02" db="EMBL/GenBank/DDBJ databases">
        <title>Emended description of the genus Rhodopseudomonas and description of Rhodopseudomonas albus sp. nov., a non-phototrophic, heavy-metal-tolerant bacterium isolated from garden soil.</title>
        <authorList>
            <person name="Bao Z."/>
            <person name="Cao W.W."/>
            <person name="Sato Y."/>
            <person name="Nishizawa T."/>
            <person name="Zhao J."/>
            <person name="Guo Y."/>
            <person name="Ohta H."/>
        </authorList>
    </citation>
    <scope>NUCLEOTIDE SEQUENCE [LARGE SCALE GENOMIC DNA]</scope>
    <source>
        <strain evidence="6 7">SK50-23</strain>
    </source>
</reference>
<name>A0ABX8AIC6_9BRAD</name>
<dbReference type="InterPro" id="IPR036390">
    <property type="entry name" value="WH_DNA-bd_sf"/>
</dbReference>
<dbReference type="Proteomes" id="UP000682843">
    <property type="component" value="Chromosome"/>
</dbReference>
<dbReference type="PROSITE" id="PS50042">
    <property type="entry name" value="CNMP_BINDING_3"/>
    <property type="match status" value="1"/>
</dbReference>
<evidence type="ECO:0000256" key="2">
    <source>
        <dbReference type="ARBA" id="ARBA00023125"/>
    </source>
</evidence>
<keyword evidence="2" id="KW-0238">DNA-binding</keyword>
<dbReference type="InterPro" id="IPR014710">
    <property type="entry name" value="RmlC-like_jellyroll"/>
</dbReference>
<keyword evidence="7" id="KW-1185">Reference proteome</keyword>
<dbReference type="SUPFAM" id="SSF51206">
    <property type="entry name" value="cAMP-binding domain-like"/>
    <property type="match status" value="1"/>
</dbReference>
<dbReference type="PROSITE" id="PS51063">
    <property type="entry name" value="HTH_CRP_2"/>
    <property type="match status" value="1"/>
</dbReference>
<gene>
    <name evidence="6" type="ORF">RPMA_27160</name>
</gene>
<evidence type="ECO:0000313" key="7">
    <source>
        <dbReference type="Proteomes" id="UP000682843"/>
    </source>
</evidence>
<evidence type="ECO:0000256" key="1">
    <source>
        <dbReference type="ARBA" id="ARBA00023015"/>
    </source>
</evidence>
<proteinExistence type="predicted"/>